<organism evidence="1 2">
    <name type="scientific">Thiomicrorhabdus marina</name>
    <dbReference type="NCBI Taxonomy" id="2818442"/>
    <lineage>
        <taxon>Bacteria</taxon>
        <taxon>Pseudomonadati</taxon>
        <taxon>Pseudomonadota</taxon>
        <taxon>Gammaproteobacteria</taxon>
        <taxon>Thiotrichales</taxon>
        <taxon>Piscirickettsiaceae</taxon>
        <taxon>Thiomicrorhabdus</taxon>
    </lineage>
</organism>
<evidence type="ECO:0000313" key="2">
    <source>
        <dbReference type="Proteomes" id="UP000664835"/>
    </source>
</evidence>
<sequence>MNIPRYTSNGFSHKSLLDRARQFRNDNESHLSLHQAKNQIAQDVGFKNWKILEKEPTNRNRDSFYYDAFSDREKYQARYEVFLEESGVEQSMDAYRDFVVQEFQRESSNKENKVEVQLLQEIIDRLQAFGPESLLPQNFPEYLLIKVGDAFESFFSEDEEASTSTVPPEIIILLNAAITSEKNRNWNGEMTISEQKFMDDLDAYRLYLSFERFKRSLGLEYSPPTISNIFDPNHKVEIKTNKEFFEKGKEVFGDNLSPEFEYQI</sequence>
<comment type="caution">
    <text evidence="1">The sequence shown here is derived from an EMBL/GenBank/DDBJ whole genome shotgun (WGS) entry which is preliminary data.</text>
</comment>
<dbReference type="EMBL" id="JAGETV010000012">
    <property type="protein sequence ID" value="MBO1927489.1"/>
    <property type="molecule type" value="Genomic_DNA"/>
</dbReference>
<dbReference type="RefSeq" id="WP_208149649.1">
    <property type="nucleotide sequence ID" value="NZ_JAGETV010000012.1"/>
</dbReference>
<name>A0ABS3Q692_9GAMM</name>
<evidence type="ECO:0000313" key="1">
    <source>
        <dbReference type="EMBL" id="MBO1927489.1"/>
    </source>
</evidence>
<accession>A0ABS3Q692</accession>
<reference evidence="1 2" key="1">
    <citation type="submission" date="2021-03" db="EMBL/GenBank/DDBJ databases">
        <title>Thiomicrorhabdus sp.nov.,novel sulfur-oxidizing bacteria isolated from coastal sediment.</title>
        <authorList>
            <person name="Liu X."/>
        </authorList>
    </citation>
    <scope>NUCLEOTIDE SEQUENCE [LARGE SCALE GENOMIC DNA]</scope>
    <source>
        <strain evidence="1 2">6S2-11</strain>
    </source>
</reference>
<dbReference type="Proteomes" id="UP000664835">
    <property type="component" value="Unassembled WGS sequence"/>
</dbReference>
<keyword evidence="2" id="KW-1185">Reference proteome</keyword>
<gene>
    <name evidence="1" type="ORF">J3998_07850</name>
</gene>
<proteinExistence type="predicted"/>
<protein>
    <submittedName>
        <fullName evidence="1">Uncharacterized protein</fullName>
    </submittedName>
</protein>